<protein>
    <submittedName>
        <fullName evidence="1">ATP-binding protein</fullName>
    </submittedName>
</protein>
<name>A0A8A4ZI34_9MICO</name>
<reference evidence="1" key="1">
    <citation type="submission" date="2021-03" db="EMBL/GenBank/DDBJ databases">
        <title>Pengzhenrongella sicca gen. nov., sp. nov., a new member of suborder Micrococcineae isolated from High-Arctic tundra soil.</title>
        <authorList>
            <person name="Peng F."/>
        </authorList>
    </citation>
    <scope>NUCLEOTIDE SEQUENCE</scope>
    <source>
        <strain evidence="1">LRZ-2</strain>
    </source>
</reference>
<dbReference type="Gene3D" id="3.40.50.300">
    <property type="entry name" value="P-loop containing nucleotide triphosphate hydrolases"/>
    <property type="match status" value="1"/>
</dbReference>
<keyword evidence="1" id="KW-0067">ATP-binding</keyword>
<evidence type="ECO:0000313" key="1">
    <source>
        <dbReference type="EMBL" id="QTE31051.1"/>
    </source>
</evidence>
<keyword evidence="1" id="KW-0547">Nucleotide-binding</keyword>
<dbReference type="RefSeq" id="WP_227425434.1">
    <property type="nucleotide sequence ID" value="NZ_CP071868.1"/>
</dbReference>
<organism evidence="1 2">
    <name type="scientific">Pengzhenrongella sicca</name>
    <dbReference type="NCBI Taxonomy" id="2819238"/>
    <lineage>
        <taxon>Bacteria</taxon>
        <taxon>Bacillati</taxon>
        <taxon>Actinomycetota</taxon>
        <taxon>Actinomycetes</taxon>
        <taxon>Micrococcales</taxon>
        <taxon>Pengzhenrongella</taxon>
    </lineage>
</organism>
<proteinExistence type="predicted"/>
<dbReference type="Pfam" id="PF13671">
    <property type="entry name" value="AAA_33"/>
    <property type="match status" value="1"/>
</dbReference>
<dbReference type="PANTHER" id="PTHR37807:SF3">
    <property type="entry name" value="OS07G0160300 PROTEIN"/>
    <property type="match status" value="1"/>
</dbReference>
<dbReference type="KEGG" id="psic:J4E96_09075"/>
<sequence length="185" mass="19869">MDAKPWVVVLTGAPGSGKSSTAQELARLWGAAVLDQDAMTNPLVDVVAGLVGALDYDDARLVELVRAARYACLLRVAADCVSAGLPVVLVAPFTSERREPEAWSRLEDEVSAFGGRARLVWLRIDPQTLITRLRGRAAARDTEKLRDAETYVASLDLGAPASPCVEVDATLPWSEQAVRIRSALS</sequence>
<gene>
    <name evidence="1" type="ORF">J4E96_09075</name>
</gene>
<dbReference type="Proteomes" id="UP000663937">
    <property type="component" value="Chromosome"/>
</dbReference>
<accession>A0A8A4ZI34</accession>
<evidence type="ECO:0000313" key="2">
    <source>
        <dbReference type="Proteomes" id="UP000663937"/>
    </source>
</evidence>
<dbReference type="AlphaFoldDB" id="A0A8A4ZI34"/>
<dbReference type="GO" id="GO:0005524">
    <property type="term" value="F:ATP binding"/>
    <property type="evidence" value="ECO:0007669"/>
    <property type="project" value="UniProtKB-KW"/>
</dbReference>
<dbReference type="PANTHER" id="PTHR37807">
    <property type="entry name" value="OS07G0160300 PROTEIN"/>
    <property type="match status" value="1"/>
</dbReference>
<dbReference type="SUPFAM" id="SSF52540">
    <property type="entry name" value="P-loop containing nucleoside triphosphate hydrolases"/>
    <property type="match status" value="1"/>
</dbReference>
<dbReference type="InterPro" id="IPR027417">
    <property type="entry name" value="P-loop_NTPase"/>
</dbReference>
<dbReference type="EMBL" id="CP071868">
    <property type="protein sequence ID" value="QTE31051.1"/>
    <property type="molecule type" value="Genomic_DNA"/>
</dbReference>
<keyword evidence="2" id="KW-1185">Reference proteome</keyword>